<name>A0ABQ0J876_9VIBR</name>
<accession>A0ABQ0J876</accession>
<dbReference type="EMBL" id="BBMS01000007">
    <property type="protein sequence ID" value="GAL24974.1"/>
    <property type="molecule type" value="Genomic_DNA"/>
</dbReference>
<organism evidence="1 2">
    <name type="scientific">Vibrio variabilis</name>
    <dbReference type="NCBI Taxonomy" id="990271"/>
    <lineage>
        <taxon>Bacteria</taxon>
        <taxon>Pseudomonadati</taxon>
        <taxon>Pseudomonadota</taxon>
        <taxon>Gammaproteobacteria</taxon>
        <taxon>Vibrionales</taxon>
        <taxon>Vibrionaceae</taxon>
        <taxon>Vibrio</taxon>
    </lineage>
</organism>
<evidence type="ECO:0000313" key="2">
    <source>
        <dbReference type="Proteomes" id="UP000029223"/>
    </source>
</evidence>
<gene>
    <name evidence="1" type="ORF">JCM19239_5801</name>
</gene>
<reference evidence="2" key="2">
    <citation type="submission" date="2014-09" db="EMBL/GenBank/DDBJ databases">
        <authorList>
            <consortium name="NBRP consortium"/>
            <person name="Sawabe T."/>
            <person name="Meirelles P."/>
            <person name="Nakanishi M."/>
            <person name="Sayaka M."/>
            <person name="Hattori M."/>
            <person name="Ohkuma M."/>
        </authorList>
    </citation>
    <scope>NUCLEOTIDE SEQUENCE [LARGE SCALE GENOMIC DNA]</scope>
    <source>
        <strain evidence="2">JCM 19239</strain>
    </source>
</reference>
<proteinExistence type="predicted"/>
<reference evidence="2" key="1">
    <citation type="submission" date="2014-09" db="EMBL/GenBank/DDBJ databases">
        <title>Vibrio variabilis JCM 19239. (C206) whole genome shotgun sequence.</title>
        <authorList>
            <person name="Sawabe T."/>
            <person name="Meirelles P."/>
            <person name="Nakanishi M."/>
            <person name="Sayaka M."/>
            <person name="Hattori M."/>
            <person name="Ohkuma M."/>
        </authorList>
    </citation>
    <scope>NUCLEOTIDE SEQUENCE [LARGE SCALE GENOMIC DNA]</scope>
    <source>
        <strain evidence="2">JCM 19239</strain>
    </source>
</reference>
<protein>
    <submittedName>
        <fullName evidence="1">Uncharacterized protein</fullName>
    </submittedName>
</protein>
<evidence type="ECO:0000313" key="1">
    <source>
        <dbReference type="EMBL" id="GAL24974.1"/>
    </source>
</evidence>
<comment type="caution">
    <text evidence="1">The sequence shown here is derived from an EMBL/GenBank/DDBJ whole genome shotgun (WGS) entry which is preliminary data.</text>
</comment>
<sequence length="53" mass="5918">MDGALLNALTGLLNDINPFISLVAAYLYLKAARTLNEHDKRISKLEWKDESNG</sequence>
<keyword evidence="2" id="KW-1185">Reference proteome</keyword>
<dbReference type="Proteomes" id="UP000029223">
    <property type="component" value="Unassembled WGS sequence"/>
</dbReference>